<dbReference type="GO" id="GO:0010082">
    <property type="term" value="P:regulation of root meristem growth"/>
    <property type="evidence" value="ECO:0007669"/>
    <property type="project" value="InterPro"/>
</dbReference>
<dbReference type="PANTHER" id="PTHR36313">
    <property type="entry name" value="ROOT MERISTEM GROWTH FACTOR 2"/>
    <property type="match status" value="1"/>
</dbReference>
<dbReference type="GO" id="GO:0008083">
    <property type="term" value="F:growth factor activity"/>
    <property type="evidence" value="ECO:0007669"/>
    <property type="project" value="InterPro"/>
</dbReference>
<name>A0AAD7KNU6_QUISA</name>
<feature type="chain" id="PRO_5042060646" evidence="2">
    <location>
        <begin position="30"/>
        <end position="149"/>
    </location>
</feature>
<protein>
    <submittedName>
        <fullName evidence="3">Root meristem growth factor 2</fullName>
    </submittedName>
</protein>
<evidence type="ECO:0000256" key="2">
    <source>
        <dbReference type="SAM" id="SignalP"/>
    </source>
</evidence>
<accession>A0AAD7KNU6</accession>
<evidence type="ECO:0000313" key="3">
    <source>
        <dbReference type="EMBL" id="KAJ7943284.1"/>
    </source>
</evidence>
<dbReference type="AlphaFoldDB" id="A0AAD7KNU6"/>
<dbReference type="EMBL" id="JARAOO010000014">
    <property type="protein sequence ID" value="KAJ7943284.1"/>
    <property type="molecule type" value="Genomic_DNA"/>
</dbReference>
<dbReference type="GO" id="GO:0008284">
    <property type="term" value="P:positive regulation of cell population proliferation"/>
    <property type="evidence" value="ECO:0007669"/>
    <property type="project" value="TreeGrafter"/>
</dbReference>
<dbReference type="GO" id="GO:0005615">
    <property type="term" value="C:extracellular space"/>
    <property type="evidence" value="ECO:0007669"/>
    <property type="project" value="TreeGrafter"/>
</dbReference>
<dbReference type="PANTHER" id="PTHR36313:SF1">
    <property type="entry name" value="PROTEIN GOLVEN 11-RELATED"/>
    <property type="match status" value="1"/>
</dbReference>
<feature type="compositionally biased region" description="Basic and acidic residues" evidence="1">
    <location>
        <begin position="99"/>
        <end position="111"/>
    </location>
</feature>
<dbReference type="GO" id="GO:0030154">
    <property type="term" value="P:cell differentiation"/>
    <property type="evidence" value="ECO:0007669"/>
    <property type="project" value="TreeGrafter"/>
</dbReference>
<evidence type="ECO:0000256" key="1">
    <source>
        <dbReference type="SAM" id="MobiDB-lite"/>
    </source>
</evidence>
<dbReference type="KEGG" id="qsa:O6P43_032861"/>
<dbReference type="Proteomes" id="UP001163823">
    <property type="component" value="Chromosome 14"/>
</dbReference>
<organism evidence="3 4">
    <name type="scientific">Quillaja saponaria</name>
    <name type="common">Soap bark tree</name>
    <dbReference type="NCBI Taxonomy" id="32244"/>
    <lineage>
        <taxon>Eukaryota</taxon>
        <taxon>Viridiplantae</taxon>
        <taxon>Streptophyta</taxon>
        <taxon>Embryophyta</taxon>
        <taxon>Tracheophyta</taxon>
        <taxon>Spermatophyta</taxon>
        <taxon>Magnoliopsida</taxon>
        <taxon>eudicotyledons</taxon>
        <taxon>Gunneridae</taxon>
        <taxon>Pentapetalae</taxon>
        <taxon>rosids</taxon>
        <taxon>fabids</taxon>
        <taxon>Fabales</taxon>
        <taxon>Quillajaceae</taxon>
        <taxon>Quillaja</taxon>
    </lineage>
</organism>
<feature type="signal peptide" evidence="2">
    <location>
        <begin position="1"/>
        <end position="29"/>
    </location>
</feature>
<keyword evidence="2" id="KW-0732">Signal</keyword>
<sequence>MEDKIMPVIMRFACLVLVLLSTTACLSTAQVHQGSEINVVSNMKARRVTTIVGNTLGGRKMAVNNVKPENLKGNGAGSGAVEGNLKNLKSKQQVVGKTGKCESTKSDDCKKNLSLSSHSFSENHDDDDAGFVAFNADYHAPRHHPPKNN</sequence>
<reference evidence="3" key="1">
    <citation type="journal article" date="2023" name="Science">
        <title>Elucidation of the pathway for biosynthesis of saponin adjuvants from the soapbark tree.</title>
        <authorList>
            <person name="Reed J."/>
            <person name="Orme A."/>
            <person name="El-Demerdash A."/>
            <person name="Owen C."/>
            <person name="Martin L.B.B."/>
            <person name="Misra R.C."/>
            <person name="Kikuchi S."/>
            <person name="Rejzek M."/>
            <person name="Martin A.C."/>
            <person name="Harkess A."/>
            <person name="Leebens-Mack J."/>
            <person name="Louveau T."/>
            <person name="Stephenson M.J."/>
            <person name="Osbourn A."/>
        </authorList>
    </citation>
    <scope>NUCLEOTIDE SEQUENCE</scope>
    <source>
        <strain evidence="3">S10</strain>
    </source>
</reference>
<keyword evidence="4" id="KW-1185">Reference proteome</keyword>
<dbReference type="PROSITE" id="PS51257">
    <property type="entry name" value="PROKAR_LIPOPROTEIN"/>
    <property type="match status" value="1"/>
</dbReference>
<comment type="caution">
    <text evidence="3">The sequence shown here is derived from an EMBL/GenBank/DDBJ whole genome shotgun (WGS) entry which is preliminary data.</text>
</comment>
<gene>
    <name evidence="3" type="ORF">O6P43_032861</name>
</gene>
<feature type="region of interest" description="Disordered" evidence="1">
    <location>
        <begin position="67"/>
        <end position="128"/>
    </location>
</feature>
<dbReference type="GO" id="GO:0010628">
    <property type="term" value="P:positive regulation of gene expression"/>
    <property type="evidence" value="ECO:0007669"/>
    <property type="project" value="TreeGrafter"/>
</dbReference>
<dbReference type="InterPro" id="IPR038804">
    <property type="entry name" value="RGF3"/>
</dbReference>
<evidence type="ECO:0000313" key="4">
    <source>
        <dbReference type="Proteomes" id="UP001163823"/>
    </source>
</evidence>
<proteinExistence type="predicted"/>